<feature type="disulfide bond" evidence="11">
    <location>
        <begin position="418"/>
        <end position="428"/>
    </location>
</feature>
<evidence type="ECO:0000256" key="12">
    <source>
        <dbReference type="SAM" id="SignalP"/>
    </source>
</evidence>
<dbReference type="GeneTree" id="ENSGT00940000164475"/>
<keyword evidence="15" id="KW-1185">Reference proteome</keyword>
<evidence type="ECO:0000256" key="5">
    <source>
        <dbReference type="ARBA" id="ARBA00023157"/>
    </source>
</evidence>
<dbReference type="GO" id="GO:0031638">
    <property type="term" value="P:zymogen activation"/>
    <property type="evidence" value="ECO:0007669"/>
    <property type="project" value="TreeGrafter"/>
</dbReference>
<feature type="disulfide bond" evidence="11">
    <location>
        <begin position="194"/>
        <end position="204"/>
    </location>
</feature>
<evidence type="ECO:0000256" key="3">
    <source>
        <dbReference type="ARBA" id="ARBA00022729"/>
    </source>
</evidence>
<feature type="chain" id="PRO_5034036718" description="Soluble scavenger receptor cysteine-rich domain-containing protein SSC5D" evidence="12">
    <location>
        <begin position="17"/>
        <end position="463"/>
    </location>
</feature>
<protein>
    <recommendedName>
        <fullName evidence="10">Soluble scavenger receptor cysteine-rich domain-containing protein SSC5D</fullName>
    </recommendedName>
</protein>
<dbReference type="PANTHER" id="PTHR48071:SF15">
    <property type="entry name" value="SRCR DOMAIN-CONTAINING PROTEIN"/>
    <property type="match status" value="1"/>
</dbReference>
<dbReference type="SMART" id="SM00202">
    <property type="entry name" value="SR"/>
    <property type="match status" value="4"/>
</dbReference>
<dbReference type="GO" id="GO:0004252">
    <property type="term" value="F:serine-type endopeptidase activity"/>
    <property type="evidence" value="ECO:0007669"/>
    <property type="project" value="TreeGrafter"/>
</dbReference>
<dbReference type="FunFam" id="3.10.250.10:FF:000006">
    <property type="entry name" value="neurotrypsin isoform X2"/>
    <property type="match status" value="1"/>
</dbReference>
<keyword evidence="2" id="KW-0964">Secreted</keyword>
<evidence type="ECO:0000313" key="14">
    <source>
        <dbReference type="Ensembl" id="ENSNNAP00000013606.1"/>
    </source>
</evidence>
<sequence>SFVVLYPCLLVTLTISEPSKVRLVNGTSRCSGRVEVLHNQQWGTVCDDGWELTNAQVVCRELGCGIALAAPQGAKFGQGNDPIWLDDVKCKGTEAALHDCPSAWGTNNCHHGEDAGVECAEPPEIRLSNGPNHCAGRVEILHEKLWGTICDDDWDIDDAKVVCQYLGCGNALSAPHGSRYGPGGNPIWLDGVNCTGSETAISKCPAKHGEHDCNHSEDAGVVCAGYTTLLTSFVPPELRLVDGSTRCAGRVEVYHNKEWGTVCGADWDLNDANVVCRELECGTALKATGGAQFGQGSGTIWLDRVNCTGKEAFLNECLKRPWGEHSCDHSNDASVECSVTLTISEPNKVRLVNGTSRCSGRVEVLHNQQWGTVCDDGWELTNAQVVCRELGCGIALAAPQGAKFGQGNDPIWLDDVKCKGTEAALHDCRLKSWGEHNCNHGEDAGAVCSGVYLGGVIYNGFGD</sequence>
<feature type="domain" description="SRCR" evidence="13">
    <location>
        <begin position="238"/>
        <end position="338"/>
    </location>
</feature>
<comment type="function">
    <text evidence="8">Binds to extracellular matrix proteins. Binds to pathogen-associated molecular patterns (PAMPs) present on the cell walls of Gram-positive and Gram-negative bacteria and fungi, behaving as a pattern recognition receptor (PRR). Induces bacterial and fungal aggregation and subsequent inhibition of PAMP-induced cytokine release. Does not possess intrinsic bactericidal activity. May play a role in the innate defense and homeostasis of certain epithelial surfaces.</text>
</comment>
<dbReference type="Pfam" id="PF00530">
    <property type="entry name" value="SRCR"/>
    <property type="match status" value="4"/>
</dbReference>
<dbReference type="Ensembl" id="ENSNNAT00000014253.1">
    <property type="protein sequence ID" value="ENSNNAP00000013606.1"/>
    <property type="gene ID" value="ENSNNAG00000009112.1"/>
</dbReference>
<accession>A0A8C6XFB4</accession>
<evidence type="ECO:0000256" key="9">
    <source>
        <dbReference type="ARBA" id="ARBA00064153"/>
    </source>
</evidence>
<dbReference type="GO" id="GO:0005615">
    <property type="term" value="C:extracellular space"/>
    <property type="evidence" value="ECO:0007669"/>
    <property type="project" value="TreeGrafter"/>
</dbReference>
<feature type="disulfide bond" evidence="11">
    <location>
        <begin position="374"/>
        <end position="438"/>
    </location>
</feature>
<dbReference type="Gene3D" id="3.10.250.10">
    <property type="entry name" value="SRCR-like domain"/>
    <property type="match status" value="4"/>
</dbReference>
<feature type="signal peptide" evidence="12">
    <location>
        <begin position="1"/>
        <end position="16"/>
    </location>
</feature>
<evidence type="ECO:0000256" key="11">
    <source>
        <dbReference type="PROSITE-ProRule" id="PRU00196"/>
    </source>
</evidence>
<comment type="subcellular location">
    <subcellularLocation>
        <location evidence="1">Secreted</location>
    </subcellularLocation>
</comment>
<dbReference type="OMA" id="AWGENAC"/>
<feature type="disulfide bond" evidence="11">
    <location>
        <begin position="307"/>
        <end position="317"/>
    </location>
</feature>
<dbReference type="PRINTS" id="PR00258">
    <property type="entry name" value="SPERACTRCPTR"/>
</dbReference>
<keyword evidence="6" id="KW-0675">Receptor</keyword>
<comment type="caution">
    <text evidence="11">Lacks conserved residue(s) required for the propagation of feature annotation.</text>
</comment>
<reference evidence="14" key="2">
    <citation type="submission" date="2025-09" db="UniProtKB">
        <authorList>
            <consortium name="Ensembl"/>
        </authorList>
    </citation>
    <scope>IDENTIFICATION</scope>
</reference>
<feature type="domain" description="SRCR" evidence="13">
    <location>
        <begin position="125"/>
        <end position="224"/>
    </location>
</feature>
<feature type="domain" description="SRCR" evidence="13">
    <location>
        <begin position="349"/>
        <end position="449"/>
    </location>
</feature>
<dbReference type="PANTHER" id="PTHR48071">
    <property type="entry name" value="SRCR DOMAIN-CONTAINING PROTEIN"/>
    <property type="match status" value="1"/>
</dbReference>
<keyword evidence="3 12" id="KW-0732">Signal</keyword>
<dbReference type="PROSITE" id="PS00420">
    <property type="entry name" value="SRCR_1"/>
    <property type="match status" value="3"/>
</dbReference>
<keyword evidence="5 11" id="KW-1015">Disulfide bond</keyword>
<evidence type="ECO:0000256" key="1">
    <source>
        <dbReference type="ARBA" id="ARBA00004613"/>
    </source>
</evidence>
<keyword evidence="7" id="KW-0325">Glycoprotein</keyword>
<proteinExistence type="predicted"/>
<dbReference type="FunFam" id="3.10.250.10:FF:000007">
    <property type="entry name" value="Soluble scavenger receptor cysteine-rich domain-containing protein SSC5D"/>
    <property type="match status" value="3"/>
</dbReference>
<evidence type="ECO:0000256" key="10">
    <source>
        <dbReference type="ARBA" id="ARBA00069168"/>
    </source>
</evidence>
<reference evidence="14" key="1">
    <citation type="submission" date="2025-08" db="UniProtKB">
        <authorList>
            <consortium name="Ensembl"/>
        </authorList>
    </citation>
    <scope>IDENTIFICATION</scope>
</reference>
<dbReference type="OrthoDB" id="536948at2759"/>
<dbReference type="InterPro" id="IPR001190">
    <property type="entry name" value="SRCR"/>
</dbReference>
<dbReference type="InterPro" id="IPR036772">
    <property type="entry name" value="SRCR-like_dom_sf"/>
</dbReference>
<feature type="disulfide bond" evidence="11">
    <location>
        <begin position="387"/>
        <end position="448"/>
    </location>
</feature>
<dbReference type="SUPFAM" id="SSF56487">
    <property type="entry name" value="SRCR-like"/>
    <property type="match status" value="4"/>
</dbReference>
<name>A0A8C6XFB4_NAJNA</name>
<feature type="disulfide bond" evidence="11">
    <location>
        <begin position="263"/>
        <end position="327"/>
    </location>
</feature>
<dbReference type="AlphaFoldDB" id="A0A8C6XFB4"/>
<feature type="disulfide bond" evidence="11">
    <location>
        <begin position="90"/>
        <end position="100"/>
    </location>
</feature>
<feature type="disulfide bond" evidence="11">
    <location>
        <begin position="276"/>
        <end position="337"/>
    </location>
</feature>
<evidence type="ECO:0000256" key="6">
    <source>
        <dbReference type="ARBA" id="ARBA00023170"/>
    </source>
</evidence>
<comment type="subunit">
    <text evidence="9">Interacts with LGALS1 and laminin.</text>
</comment>
<evidence type="ECO:0000259" key="13">
    <source>
        <dbReference type="PROSITE" id="PS50287"/>
    </source>
</evidence>
<feature type="domain" description="SRCR" evidence="13">
    <location>
        <begin position="21"/>
        <end position="120"/>
    </location>
</feature>
<dbReference type="PROSITE" id="PS50287">
    <property type="entry name" value="SRCR_2"/>
    <property type="match status" value="4"/>
</dbReference>
<evidence type="ECO:0000256" key="4">
    <source>
        <dbReference type="ARBA" id="ARBA00022737"/>
    </source>
</evidence>
<evidence type="ECO:0000256" key="8">
    <source>
        <dbReference type="ARBA" id="ARBA00058074"/>
    </source>
</evidence>
<evidence type="ECO:0000256" key="2">
    <source>
        <dbReference type="ARBA" id="ARBA00022525"/>
    </source>
</evidence>
<evidence type="ECO:0000313" key="15">
    <source>
        <dbReference type="Proteomes" id="UP000694559"/>
    </source>
</evidence>
<organism evidence="14 15">
    <name type="scientific">Naja naja</name>
    <name type="common">Indian cobra</name>
    <dbReference type="NCBI Taxonomy" id="35670"/>
    <lineage>
        <taxon>Eukaryota</taxon>
        <taxon>Metazoa</taxon>
        <taxon>Chordata</taxon>
        <taxon>Craniata</taxon>
        <taxon>Vertebrata</taxon>
        <taxon>Euteleostomi</taxon>
        <taxon>Lepidosauria</taxon>
        <taxon>Squamata</taxon>
        <taxon>Bifurcata</taxon>
        <taxon>Unidentata</taxon>
        <taxon>Episquamata</taxon>
        <taxon>Toxicofera</taxon>
        <taxon>Serpentes</taxon>
        <taxon>Colubroidea</taxon>
        <taxon>Elapidae</taxon>
        <taxon>Elapinae</taxon>
        <taxon>Naja</taxon>
    </lineage>
</organism>
<dbReference type="Proteomes" id="UP000694559">
    <property type="component" value="Unplaced"/>
</dbReference>
<evidence type="ECO:0000256" key="7">
    <source>
        <dbReference type="ARBA" id="ARBA00023180"/>
    </source>
</evidence>
<dbReference type="GO" id="GO:0005886">
    <property type="term" value="C:plasma membrane"/>
    <property type="evidence" value="ECO:0007669"/>
    <property type="project" value="TreeGrafter"/>
</dbReference>
<keyword evidence="4" id="KW-0677">Repeat</keyword>